<dbReference type="Proteomes" id="UP001165489">
    <property type="component" value="Unassembled WGS sequence"/>
</dbReference>
<dbReference type="InterPro" id="IPR003833">
    <property type="entry name" value="CT_C_D"/>
</dbReference>
<dbReference type="SUPFAM" id="SSF50891">
    <property type="entry name" value="Cyclophilin-like"/>
    <property type="match status" value="1"/>
</dbReference>
<reference evidence="5" key="1">
    <citation type="submission" date="2022-03" db="EMBL/GenBank/DDBJ databases">
        <title>De novo assembled genomes of Belliella spp. (Cyclobacteriaceae) strains.</title>
        <authorList>
            <person name="Szabo A."/>
            <person name="Korponai K."/>
            <person name="Felfoldi T."/>
        </authorList>
    </citation>
    <scope>NUCLEOTIDE SEQUENCE</scope>
    <source>
        <strain evidence="5">DSM 111904</strain>
    </source>
</reference>
<dbReference type="RefSeq" id="WP_241349245.1">
    <property type="nucleotide sequence ID" value="NZ_JAKZGP010000050.1"/>
</dbReference>
<dbReference type="Pfam" id="PF02682">
    <property type="entry name" value="CT_C_D"/>
    <property type="match status" value="1"/>
</dbReference>
<dbReference type="PANTHER" id="PTHR34698:SF2">
    <property type="entry name" value="5-OXOPROLINASE SUBUNIT B"/>
    <property type="match status" value="1"/>
</dbReference>
<proteinExistence type="predicted"/>
<name>A0ABS9V3A0_9BACT</name>
<sequence>MNISWKLIQPNLVEISWPKSISEEILHEQISLRNALIEQNQLIIYEIRMGYHVLSILFAKDINSLELDSIIKIAEKSTSRLPYQSIKKWIVPVCYDPNLAKDLNEFCRNKKIELKQLIQIHTSKEYLVHFYGFLPGFMYLGGLDERLYLPRKHKPDAAIPAGAVGIGGEQTGIYPMQSPGGWHIIGRSPLKFFNIKTNPPVVPAQGDFISFESVSISSYEKIAKDILLGKYIWENE</sequence>
<keyword evidence="3" id="KW-0067">ATP-binding</keyword>
<keyword evidence="6" id="KW-1185">Reference proteome</keyword>
<keyword evidence="1" id="KW-0547">Nucleotide-binding</keyword>
<evidence type="ECO:0000256" key="1">
    <source>
        <dbReference type="ARBA" id="ARBA00022741"/>
    </source>
</evidence>
<evidence type="ECO:0000259" key="4">
    <source>
        <dbReference type="SMART" id="SM00796"/>
    </source>
</evidence>
<evidence type="ECO:0000313" key="5">
    <source>
        <dbReference type="EMBL" id="MCH7410887.1"/>
    </source>
</evidence>
<dbReference type="SMART" id="SM00796">
    <property type="entry name" value="AHS1"/>
    <property type="match status" value="1"/>
</dbReference>
<evidence type="ECO:0000256" key="2">
    <source>
        <dbReference type="ARBA" id="ARBA00022801"/>
    </source>
</evidence>
<accession>A0ABS9V3A0</accession>
<protein>
    <submittedName>
        <fullName evidence="5">Allophanate hydrolase subunit 1</fullName>
    </submittedName>
</protein>
<dbReference type="InterPro" id="IPR029000">
    <property type="entry name" value="Cyclophilin-like_dom_sf"/>
</dbReference>
<keyword evidence="2 5" id="KW-0378">Hydrolase</keyword>
<gene>
    <name evidence="5" type="ORF">MM239_15875</name>
</gene>
<dbReference type="PANTHER" id="PTHR34698">
    <property type="entry name" value="5-OXOPROLINASE SUBUNIT B"/>
    <property type="match status" value="1"/>
</dbReference>
<dbReference type="GO" id="GO:0016787">
    <property type="term" value="F:hydrolase activity"/>
    <property type="evidence" value="ECO:0007669"/>
    <property type="project" value="UniProtKB-KW"/>
</dbReference>
<evidence type="ECO:0000313" key="6">
    <source>
        <dbReference type="Proteomes" id="UP001165489"/>
    </source>
</evidence>
<dbReference type="Gene3D" id="2.40.100.10">
    <property type="entry name" value="Cyclophilin-like"/>
    <property type="match status" value="1"/>
</dbReference>
<organism evidence="5 6">
    <name type="scientific">Belliella filtrata</name>
    <dbReference type="NCBI Taxonomy" id="2923435"/>
    <lineage>
        <taxon>Bacteria</taxon>
        <taxon>Pseudomonadati</taxon>
        <taxon>Bacteroidota</taxon>
        <taxon>Cytophagia</taxon>
        <taxon>Cytophagales</taxon>
        <taxon>Cyclobacteriaceae</taxon>
        <taxon>Belliella</taxon>
    </lineage>
</organism>
<evidence type="ECO:0000256" key="3">
    <source>
        <dbReference type="ARBA" id="ARBA00022840"/>
    </source>
</evidence>
<comment type="caution">
    <text evidence="5">The sequence shown here is derived from an EMBL/GenBank/DDBJ whole genome shotgun (WGS) entry which is preliminary data.</text>
</comment>
<dbReference type="InterPro" id="IPR010016">
    <property type="entry name" value="PxpB"/>
</dbReference>
<feature type="domain" description="Carboxyltransferase" evidence="4">
    <location>
        <begin position="3"/>
        <end position="203"/>
    </location>
</feature>
<dbReference type="EMBL" id="JAKZGP010000050">
    <property type="protein sequence ID" value="MCH7410887.1"/>
    <property type="molecule type" value="Genomic_DNA"/>
</dbReference>